<dbReference type="PANTHER" id="PTHR46390">
    <property type="entry name" value="MANNOSE-1-PHOSPHATE GUANYLYLTRANSFERASE"/>
    <property type="match status" value="1"/>
</dbReference>
<dbReference type="AlphaFoldDB" id="A0A1W9S126"/>
<dbReference type="InterPro" id="IPR051161">
    <property type="entry name" value="Mannose-6P_isomerase_type2"/>
</dbReference>
<accession>A0A1W9S126</accession>
<dbReference type="PANTHER" id="PTHR46390:SF1">
    <property type="entry name" value="MANNOSE-1-PHOSPHATE GUANYLYLTRANSFERASE"/>
    <property type="match status" value="1"/>
</dbReference>
<protein>
    <recommendedName>
        <fullName evidence="1">Nucleotidyl transferase domain-containing protein</fullName>
    </recommendedName>
</protein>
<feature type="domain" description="Nucleotidyl transferase" evidence="1">
    <location>
        <begin position="6"/>
        <end position="291"/>
    </location>
</feature>
<gene>
    <name evidence="2" type="ORF">B6D57_02760</name>
</gene>
<dbReference type="Proteomes" id="UP000192611">
    <property type="component" value="Unassembled WGS sequence"/>
</dbReference>
<evidence type="ECO:0000259" key="1">
    <source>
        <dbReference type="Pfam" id="PF00483"/>
    </source>
</evidence>
<name>A0A1W9S126_9BACT</name>
<sequence length="370" mass="42151">MNNYVSLIMAGGVGKRLWPLSRITRPKQFLKLIGDKTLLEYTYDRACRISGEDRCFIVAGQDLSDTIHTTLPNLDDRMIIKEPMGKNTFPCIALSIAYIKEIFGDGASIIAMPADHYITDESVFVRSGRFLLDLASESDYIFTLGIQPTSIQTGYGHIIPDLRAPIDEKNKVYPVIKFVEKPDEKRIKMLENEYEVIFWNSGIFIFNIKTIQSIFEQFTQPTWQKISNTIKSSYSINQRELKAVFKNLSNDEAIPIDYVMEKARNMAVMRADFGWNDVGSFESFLKIYPHLIDKDNNLKSGYAVTINTRNTTIINKGVPAVVYGVDNILIVTTDDVVLVMPRSESQKIKDVLNILQKKSSEGEDWIKKLM</sequence>
<dbReference type="SUPFAM" id="SSF159283">
    <property type="entry name" value="Guanosine diphospho-D-mannose pyrophosphorylase/mannose-6-phosphate isomerase linker domain"/>
    <property type="match status" value="1"/>
</dbReference>
<organism evidence="2 3">
    <name type="scientific">Candidatus Coatesbacteria bacterium 4484_99</name>
    <dbReference type="NCBI Taxonomy" id="1970774"/>
    <lineage>
        <taxon>Bacteria</taxon>
        <taxon>Candidatus Coatesiibacteriota</taxon>
    </lineage>
</organism>
<dbReference type="CDD" id="cd02509">
    <property type="entry name" value="GDP-M1P_Guanylyltransferase"/>
    <property type="match status" value="1"/>
</dbReference>
<dbReference type="InterPro" id="IPR049577">
    <property type="entry name" value="GMPP_N"/>
</dbReference>
<dbReference type="EMBL" id="NATQ01000046">
    <property type="protein sequence ID" value="OQX90504.1"/>
    <property type="molecule type" value="Genomic_DNA"/>
</dbReference>
<reference evidence="3" key="1">
    <citation type="submission" date="2017-03" db="EMBL/GenBank/DDBJ databases">
        <title>Novel pathways for hydrocarbon cycling and metabolic interdependencies in hydrothermal sediment communities.</title>
        <authorList>
            <person name="Dombrowski N."/>
            <person name="Seitz K."/>
            <person name="Teske A."/>
            <person name="Baker B."/>
        </authorList>
    </citation>
    <scope>NUCLEOTIDE SEQUENCE [LARGE SCALE GENOMIC DNA]</scope>
</reference>
<comment type="caution">
    <text evidence="2">The sequence shown here is derived from an EMBL/GenBank/DDBJ whole genome shotgun (WGS) entry which is preliminary data.</text>
</comment>
<dbReference type="InterPro" id="IPR029044">
    <property type="entry name" value="Nucleotide-diphossugar_trans"/>
</dbReference>
<dbReference type="SUPFAM" id="SSF53448">
    <property type="entry name" value="Nucleotide-diphospho-sugar transferases"/>
    <property type="match status" value="1"/>
</dbReference>
<dbReference type="GO" id="GO:0004475">
    <property type="term" value="F:mannose-1-phosphate guanylyltransferase (GTP) activity"/>
    <property type="evidence" value="ECO:0007669"/>
    <property type="project" value="InterPro"/>
</dbReference>
<proteinExistence type="predicted"/>
<evidence type="ECO:0000313" key="2">
    <source>
        <dbReference type="EMBL" id="OQX90504.1"/>
    </source>
</evidence>
<dbReference type="GO" id="GO:0009298">
    <property type="term" value="P:GDP-mannose biosynthetic process"/>
    <property type="evidence" value="ECO:0007669"/>
    <property type="project" value="TreeGrafter"/>
</dbReference>
<evidence type="ECO:0000313" key="3">
    <source>
        <dbReference type="Proteomes" id="UP000192611"/>
    </source>
</evidence>
<dbReference type="Gene3D" id="3.90.550.10">
    <property type="entry name" value="Spore Coat Polysaccharide Biosynthesis Protein SpsA, Chain A"/>
    <property type="match status" value="1"/>
</dbReference>
<dbReference type="Pfam" id="PF00483">
    <property type="entry name" value="NTP_transferase"/>
    <property type="match status" value="1"/>
</dbReference>
<dbReference type="InterPro" id="IPR005835">
    <property type="entry name" value="NTP_transferase_dom"/>
</dbReference>